<dbReference type="Proteomes" id="UP000628442">
    <property type="component" value="Unassembled WGS sequence"/>
</dbReference>
<evidence type="ECO:0000313" key="1">
    <source>
        <dbReference type="EMBL" id="GGY56650.1"/>
    </source>
</evidence>
<evidence type="ECO:0000313" key="2">
    <source>
        <dbReference type="Proteomes" id="UP000628442"/>
    </source>
</evidence>
<reference evidence="1" key="1">
    <citation type="journal article" date="2014" name="Int. J. Syst. Evol. Microbiol.">
        <title>Complete genome sequence of Corynebacterium casei LMG S-19264T (=DSM 44701T), isolated from a smear-ripened cheese.</title>
        <authorList>
            <consortium name="US DOE Joint Genome Institute (JGI-PGF)"/>
            <person name="Walter F."/>
            <person name="Albersmeier A."/>
            <person name="Kalinowski J."/>
            <person name="Ruckert C."/>
        </authorList>
    </citation>
    <scope>NUCLEOTIDE SEQUENCE</scope>
    <source>
        <strain evidence="1">KCTC 12343</strain>
    </source>
</reference>
<accession>A0AA87XZT2</accession>
<name>A0AA87XZT2_9BURK</name>
<gene>
    <name evidence="1" type="ORF">GCM10007387_43970</name>
</gene>
<sequence>MAAHWPPLSASCPRLTPLRMSTVSDTLFGRFIQKWCQTLMVSDTVAVELSLIRQIESACTHPNSEGQGSDPPGLTPEFALGVRSVSDTSVLPIRQNACRNPTLKALRPLPCSLKLPTR</sequence>
<reference evidence="1" key="2">
    <citation type="submission" date="2022-12" db="EMBL/GenBank/DDBJ databases">
        <authorList>
            <person name="Sun Q."/>
            <person name="Kim S."/>
        </authorList>
    </citation>
    <scope>NUCLEOTIDE SEQUENCE</scope>
    <source>
        <strain evidence="1">KCTC 12343</strain>
    </source>
</reference>
<proteinExistence type="predicted"/>
<dbReference type="AlphaFoldDB" id="A0AA87XZT2"/>
<protein>
    <submittedName>
        <fullName evidence="1">Uncharacterized protein</fullName>
    </submittedName>
</protein>
<organism evidence="1 2">
    <name type="scientific">Pseudoduganella albidiflava</name>
    <dbReference type="NCBI Taxonomy" id="321983"/>
    <lineage>
        <taxon>Bacteria</taxon>
        <taxon>Pseudomonadati</taxon>
        <taxon>Pseudomonadota</taxon>
        <taxon>Betaproteobacteria</taxon>
        <taxon>Burkholderiales</taxon>
        <taxon>Oxalobacteraceae</taxon>
        <taxon>Telluria group</taxon>
        <taxon>Pseudoduganella</taxon>
    </lineage>
</organism>
<comment type="caution">
    <text evidence="1">The sequence shown here is derived from an EMBL/GenBank/DDBJ whole genome shotgun (WGS) entry which is preliminary data.</text>
</comment>
<dbReference type="EMBL" id="BMWV01000011">
    <property type="protein sequence ID" value="GGY56650.1"/>
    <property type="molecule type" value="Genomic_DNA"/>
</dbReference>